<name>A0A660SIE1_UNCW3</name>
<organism evidence="2 3">
    <name type="scientific">candidate division WOR-3 bacterium</name>
    <dbReference type="NCBI Taxonomy" id="2052148"/>
    <lineage>
        <taxon>Bacteria</taxon>
        <taxon>Bacteria division WOR-3</taxon>
    </lineage>
</organism>
<gene>
    <name evidence="2" type="ORF">DRP53_04485</name>
</gene>
<comment type="caution">
    <text evidence="2">The sequence shown here is derived from an EMBL/GenBank/DDBJ whole genome shotgun (WGS) entry which is preliminary data.</text>
</comment>
<evidence type="ECO:0000259" key="1">
    <source>
        <dbReference type="Pfam" id="PF13860"/>
    </source>
</evidence>
<accession>A0A660SIE1</accession>
<proteinExistence type="predicted"/>
<dbReference type="Pfam" id="PF13860">
    <property type="entry name" value="FlgD_ig"/>
    <property type="match status" value="1"/>
</dbReference>
<dbReference type="Proteomes" id="UP000268469">
    <property type="component" value="Unassembled WGS sequence"/>
</dbReference>
<sequence length="615" mass="68235">MMAKEKSLGGMSVKVLTSLLVLSAFLWSDNWDATNLPGEDVVVVRKMGSSVGSEKVTSSNFGGEFELAWDDGVAEGHYVKYSTSNGECIGVKFISPLPAFRLKKVRWYIYPISSASPWARLMIFPDNNGEPDTTKPYKMLWWVPQSGTGWKEYGVNTTVFADTFWVVFRWPSGYVYTLGVDSTAPDSMSYSSDVWARRPVPMSEHFTDFDLMVRVVGESIDAQHDVTAISIIEPFFKWIYPYGTRVLVGDTIVPRAQVGNCGAGSESFDVTFLITDSLGGEIYKDTKSVTLAAGNTRVVEFDPWAVSSDMVGALRVVVYTNLPGDEYPLNDTVRLEIISGEKMLVHDFGMTNIFVCIIAGWATNRKHLVKFPVPKPPFIVKGARIDIEAGEAGIPLEYVSLCVDKNGLPDTVKPLATVYDVTATASSPNSLEKWAEVDFGEIERKDTTPLWIVAKYQEGVTAPHMGRDCSKPRGGYSWRYYFKNGAGHWENLAAYGDWIIHLVVKKTSLPGVEEEIITTGGHKSPFLSLNPNPASRGVTIFYYLPRKSKVTLCIYDVSGREVKRLISGERSSGLHTLKWNGKNDANQSSPPGIYFCHLTADDFGITEKLVLLRNK</sequence>
<dbReference type="Gene3D" id="2.60.40.4070">
    <property type="match status" value="1"/>
</dbReference>
<evidence type="ECO:0000313" key="2">
    <source>
        <dbReference type="EMBL" id="RKX70595.1"/>
    </source>
</evidence>
<dbReference type="InterPro" id="IPR025965">
    <property type="entry name" value="FlgD/Vpr_Ig-like"/>
</dbReference>
<feature type="domain" description="FlgD/Vpr Ig-like" evidence="1">
    <location>
        <begin position="542"/>
        <end position="600"/>
    </location>
</feature>
<reference evidence="2 3" key="1">
    <citation type="submission" date="2018-06" db="EMBL/GenBank/DDBJ databases">
        <title>Extensive metabolic versatility and redundancy in microbially diverse, dynamic hydrothermal sediments.</title>
        <authorList>
            <person name="Dombrowski N."/>
            <person name="Teske A."/>
            <person name="Baker B.J."/>
        </authorList>
    </citation>
    <scope>NUCLEOTIDE SEQUENCE [LARGE SCALE GENOMIC DNA]</scope>
    <source>
        <strain evidence="2">B36_G15</strain>
    </source>
</reference>
<evidence type="ECO:0000313" key="3">
    <source>
        <dbReference type="Proteomes" id="UP000268469"/>
    </source>
</evidence>
<dbReference type="NCBIfam" id="TIGR04183">
    <property type="entry name" value="Por_Secre_tail"/>
    <property type="match status" value="1"/>
</dbReference>
<dbReference type="AlphaFoldDB" id="A0A660SIE1"/>
<dbReference type="InterPro" id="IPR026444">
    <property type="entry name" value="Secre_tail"/>
</dbReference>
<protein>
    <recommendedName>
        <fullName evidence="1">FlgD/Vpr Ig-like domain-containing protein</fullName>
    </recommendedName>
</protein>
<dbReference type="EMBL" id="QNBE01000034">
    <property type="protein sequence ID" value="RKX70595.1"/>
    <property type="molecule type" value="Genomic_DNA"/>
</dbReference>